<evidence type="ECO:0000256" key="6">
    <source>
        <dbReference type="SAM" id="SignalP"/>
    </source>
</evidence>
<protein>
    <submittedName>
        <fullName evidence="8">RagB/SusD family nutrient uptake outer membrane protein</fullName>
    </submittedName>
</protein>
<dbReference type="InterPro" id="IPR011990">
    <property type="entry name" value="TPR-like_helical_dom_sf"/>
</dbReference>
<name>A0ABX2AYB1_9BACT</name>
<evidence type="ECO:0000256" key="1">
    <source>
        <dbReference type="ARBA" id="ARBA00004442"/>
    </source>
</evidence>
<evidence type="ECO:0000256" key="5">
    <source>
        <dbReference type="ARBA" id="ARBA00023237"/>
    </source>
</evidence>
<dbReference type="SUPFAM" id="SSF48452">
    <property type="entry name" value="TPR-like"/>
    <property type="match status" value="1"/>
</dbReference>
<keyword evidence="3 6" id="KW-0732">Signal</keyword>
<evidence type="ECO:0000256" key="3">
    <source>
        <dbReference type="ARBA" id="ARBA00022729"/>
    </source>
</evidence>
<comment type="caution">
    <text evidence="8">The sequence shown here is derived from an EMBL/GenBank/DDBJ whole genome shotgun (WGS) entry which is preliminary data.</text>
</comment>
<comment type="similarity">
    <text evidence="2">Belongs to the SusD family.</text>
</comment>
<organism evidence="8 9">
    <name type="scientific">Xylanibacter rodentium</name>
    <dbReference type="NCBI Taxonomy" id="2736289"/>
    <lineage>
        <taxon>Bacteria</taxon>
        <taxon>Pseudomonadati</taxon>
        <taxon>Bacteroidota</taxon>
        <taxon>Bacteroidia</taxon>
        <taxon>Bacteroidales</taxon>
        <taxon>Prevotellaceae</taxon>
        <taxon>Xylanibacter</taxon>
    </lineage>
</organism>
<evidence type="ECO:0000259" key="7">
    <source>
        <dbReference type="Pfam" id="PF07980"/>
    </source>
</evidence>
<dbReference type="InterPro" id="IPR012944">
    <property type="entry name" value="SusD_RagB_dom"/>
</dbReference>
<evidence type="ECO:0000256" key="2">
    <source>
        <dbReference type="ARBA" id="ARBA00006275"/>
    </source>
</evidence>
<gene>
    <name evidence="8" type="ORF">HPS55_09975</name>
</gene>
<evidence type="ECO:0000313" key="8">
    <source>
        <dbReference type="EMBL" id="NPE14641.1"/>
    </source>
</evidence>
<feature type="domain" description="RagB/SusD" evidence="7">
    <location>
        <begin position="423"/>
        <end position="593"/>
    </location>
</feature>
<keyword evidence="9" id="KW-1185">Reference proteome</keyword>
<dbReference type="Proteomes" id="UP001193734">
    <property type="component" value="Unassembled WGS sequence"/>
</dbReference>
<dbReference type="GeneID" id="82158090"/>
<dbReference type="RefSeq" id="WP_172177768.1">
    <property type="nucleotide sequence ID" value="NZ_CASGIA010000017.1"/>
</dbReference>
<dbReference type="PROSITE" id="PS51257">
    <property type="entry name" value="PROKAR_LIPOPROTEIN"/>
    <property type="match status" value="1"/>
</dbReference>
<feature type="chain" id="PRO_5046168339" evidence="6">
    <location>
        <begin position="35"/>
        <end position="607"/>
    </location>
</feature>
<dbReference type="Pfam" id="PF07980">
    <property type="entry name" value="SusD_RagB"/>
    <property type="match status" value="1"/>
</dbReference>
<reference evidence="8 9" key="1">
    <citation type="submission" date="2020-05" db="EMBL/GenBank/DDBJ databases">
        <title>Distinct polysaccharide utilization as determinants for interspecies competition between intestinal Prevotella spp.</title>
        <authorList>
            <person name="Galvez E.J.C."/>
            <person name="Iljazovic A."/>
            <person name="Strowig T."/>
        </authorList>
    </citation>
    <scope>NUCLEOTIDE SEQUENCE [LARGE SCALE GENOMIC DNA]</scope>
    <source>
        <strain evidence="8 9">PROD</strain>
    </source>
</reference>
<evidence type="ECO:0000313" key="9">
    <source>
        <dbReference type="Proteomes" id="UP001193734"/>
    </source>
</evidence>
<comment type="subcellular location">
    <subcellularLocation>
        <location evidence="1">Cell outer membrane</location>
    </subcellularLocation>
</comment>
<keyword evidence="4" id="KW-0472">Membrane</keyword>
<dbReference type="Gene3D" id="1.25.40.390">
    <property type="match status" value="1"/>
</dbReference>
<evidence type="ECO:0000256" key="4">
    <source>
        <dbReference type="ARBA" id="ARBA00023136"/>
    </source>
</evidence>
<accession>A0ABX2AYB1</accession>
<feature type="signal peptide" evidence="6">
    <location>
        <begin position="1"/>
        <end position="34"/>
    </location>
</feature>
<keyword evidence="5" id="KW-0998">Cell outer membrane</keyword>
<dbReference type="EMBL" id="JABKKE010000016">
    <property type="protein sequence ID" value="NPE14641.1"/>
    <property type="molecule type" value="Genomic_DNA"/>
</dbReference>
<sequence>MDIKHNNDNRQTRWARKTLPLALLALSSFMISCADFLELDPKNEIIQEQFWNEKSDVENVVAGCYSQLQDYAVISRMMIWGEFRSENVIAGTDTEKRDVSLMRVLKENIDASNAYTSYGDFYSIINNCNIVIRYAPQVAATDPGYAESELKATIAEVSALRDLCYFYLIRAFRAVPYSTEAFIDDNQTMNLPATPFSTVLDSLITDLENVRGDAVWRYPSTTTINSKYQTGRVTRDFIDAMLCEMYLWKKDYANCVKYADEVIASKKRLAEMKARENGTGLSESTRFGDYPLVEDCNNMGNQFGYAFEEIFCNGNSDESIFELSFLKGEVNMKSNGPVGFFYGDAHALPGYVAPSDYVAFDIKNGENKVYTTRYDMRAHENFLSQGSMAAIYKYVCPSLFNWLGDPASNNFQGHMGISVYSGKGNNDNWTTYCKANWIIYRLSDIMLMKAEALVQMMSDNADTGEGETGGTLSEADADLAARAFELISAVNNRSLYNYPNNALNAEQYTTKALLNNLVYEERERELMFEGKRWFDLVRRSEREGNTSYLRQQVSAKGSQNASVVQSFLAQMDAIYWPYHIDEMKANTNLVQNPAFGSGENGSYETAK</sequence>
<proteinExistence type="inferred from homology"/>